<evidence type="ECO:0000256" key="4">
    <source>
        <dbReference type="ARBA" id="ARBA00022840"/>
    </source>
</evidence>
<keyword evidence="4" id="KW-0067">ATP-binding</keyword>
<sequence length="239" mass="26794">MDKILEIKGLTVKKFHHKIIDDLSFTLYKGETLAVVGPNGAGKTTLFQAITGLTDYEGEVIWAPNLKIGYVPQRFYVDSDLPLTTEEFFKLKNAKNSEIEDALNSVGLLQRVGHIQSPNKHILKNLLGELSGGELQRVIIAWALIGNPDVLLFDEPTSGVDVVGEETIYETLNKLKEKTGMTIVLISHELEIVRKYTSIVLCLNKEKVCYGPPQEVFTKKTLDELFGRGASIYHHEHHH</sequence>
<dbReference type="InterPro" id="IPR027417">
    <property type="entry name" value="P-loop_NTPase"/>
</dbReference>
<gene>
    <name evidence="6" type="ORF">US62_C0032G0014</name>
</gene>
<dbReference type="EMBL" id="LBTR01000032">
    <property type="protein sequence ID" value="KKQ44130.1"/>
    <property type="molecule type" value="Genomic_DNA"/>
</dbReference>
<evidence type="ECO:0000256" key="1">
    <source>
        <dbReference type="ARBA" id="ARBA00005417"/>
    </source>
</evidence>
<dbReference type="Proteomes" id="UP000034603">
    <property type="component" value="Unassembled WGS sequence"/>
</dbReference>
<dbReference type="PROSITE" id="PS50893">
    <property type="entry name" value="ABC_TRANSPORTER_2"/>
    <property type="match status" value="1"/>
</dbReference>
<accession>A0A0G0HZR9</accession>
<evidence type="ECO:0000313" key="6">
    <source>
        <dbReference type="EMBL" id="KKQ44130.1"/>
    </source>
</evidence>
<feature type="domain" description="ABC transporter" evidence="5">
    <location>
        <begin position="5"/>
        <end position="229"/>
    </location>
</feature>
<proteinExistence type="inferred from homology"/>
<dbReference type="InterPro" id="IPR003593">
    <property type="entry name" value="AAA+_ATPase"/>
</dbReference>
<dbReference type="AlphaFoldDB" id="A0A0G0HZR9"/>
<evidence type="ECO:0000256" key="3">
    <source>
        <dbReference type="ARBA" id="ARBA00022741"/>
    </source>
</evidence>
<dbReference type="PANTHER" id="PTHR42734">
    <property type="entry name" value="METAL TRANSPORT SYSTEM ATP-BINDING PROTEIN TM_0124-RELATED"/>
    <property type="match status" value="1"/>
</dbReference>
<dbReference type="Gene3D" id="3.40.50.300">
    <property type="entry name" value="P-loop containing nucleotide triphosphate hydrolases"/>
    <property type="match status" value="1"/>
</dbReference>
<comment type="caution">
    <text evidence="6">The sequence shown here is derived from an EMBL/GenBank/DDBJ whole genome shotgun (WGS) entry which is preliminary data.</text>
</comment>
<reference evidence="6 7" key="1">
    <citation type="journal article" date="2015" name="Nature">
        <title>rRNA introns, odd ribosomes, and small enigmatic genomes across a large radiation of phyla.</title>
        <authorList>
            <person name="Brown C.T."/>
            <person name="Hug L.A."/>
            <person name="Thomas B.C."/>
            <person name="Sharon I."/>
            <person name="Castelle C.J."/>
            <person name="Singh A."/>
            <person name="Wilkins M.J."/>
            <person name="Williams K.H."/>
            <person name="Banfield J.F."/>
        </authorList>
    </citation>
    <scope>NUCLEOTIDE SEQUENCE [LARGE SCALE GENOMIC DNA]</scope>
</reference>
<evidence type="ECO:0000256" key="2">
    <source>
        <dbReference type="ARBA" id="ARBA00022448"/>
    </source>
</evidence>
<dbReference type="InterPro" id="IPR050153">
    <property type="entry name" value="Metal_Ion_Import_ABC"/>
</dbReference>
<dbReference type="Pfam" id="PF00005">
    <property type="entry name" value="ABC_tran"/>
    <property type="match status" value="1"/>
</dbReference>
<dbReference type="PANTHER" id="PTHR42734:SF17">
    <property type="entry name" value="METAL TRANSPORT SYSTEM ATP-BINDING PROTEIN TM_0124-RELATED"/>
    <property type="match status" value="1"/>
</dbReference>
<dbReference type="GO" id="GO:0016887">
    <property type="term" value="F:ATP hydrolysis activity"/>
    <property type="evidence" value="ECO:0007669"/>
    <property type="project" value="InterPro"/>
</dbReference>
<organism evidence="6 7">
    <name type="scientific">Candidatus Woesebacteria bacterium GW2011_GWA1_37_8</name>
    <dbReference type="NCBI Taxonomy" id="1618546"/>
    <lineage>
        <taxon>Bacteria</taxon>
        <taxon>Candidatus Woeseibacteriota</taxon>
    </lineage>
</organism>
<dbReference type="InterPro" id="IPR003439">
    <property type="entry name" value="ABC_transporter-like_ATP-bd"/>
</dbReference>
<evidence type="ECO:0000259" key="5">
    <source>
        <dbReference type="PROSITE" id="PS50893"/>
    </source>
</evidence>
<keyword evidence="2" id="KW-0813">Transport</keyword>
<dbReference type="GO" id="GO:0005524">
    <property type="term" value="F:ATP binding"/>
    <property type="evidence" value="ECO:0007669"/>
    <property type="project" value="UniProtKB-KW"/>
</dbReference>
<comment type="similarity">
    <text evidence="1">Belongs to the ABC transporter superfamily.</text>
</comment>
<keyword evidence="3" id="KW-0547">Nucleotide-binding</keyword>
<dbReference type="SUPFAM" id="SSF52540">
    <property type="entry name" value="P-loop containing nucleoside triphosphate hydrolases"/>
    <property type="match status" value="1"/>
</dbReference>
<protein>
    <recommendedName>
        <fullName evidence="5">ABC transporter domain-containing protein</fullName>
    </recommendedName>
</protein>
<evidence type="ECO:0000313" key="7">
    <source>
        <dbReference type="Proteomes" id="UP000034603"/>
    </source>
</evidence>
<name>A0A0G0HZR9_9BACT</name>
<dbReference type="SMART" id="SM00382">
    <property type="entry name" value="AAA"/>
    <property type="match status" value="1"/>
</dbReference>